<feature type="transmembrane region" description="Helical" evidence="1">
    <location>
        <begin position="91"/>
        <end position="109"/>
    </location>
</feature>
<accession>A0A2P2MX20</accession>
<evidence type="ECO:0000313" key="2">
    <source>
        <dbReference type="EMBL" id="MBX34752.1"/>
    </source>
</evidence>
<organism evidence="2">
    <name type="scientific">Rhizophora mucronata</name>
    <name type="common">Asiatic mangrove</name>
    <dbReference type="NCBI Taxonomy" id="61149"/>
    <lineage>
        <taxon>Eukaryota</taxon>
        <taxon>Viridiplantae</taxon>
        <taxon>Streptophyta</taxon>
        <taxon>Embryophyta</taxon>
        <taxon>Tracheophyta</taxon>
        <taxon>Spermatophyta</taxon>
        <taxon>Magnoliopsida</taxon>
        <taxon>eudicotyledons</taxon>
        <taxon>Gunneridae</taxon>
        <taxon>Pentapetalae</taxon>
        <taxon>rosids</taxon>
        <taxon>fabids</taxon>
        <taxon>Malpighiales</taxon>
        <taxon>Rhizophoraceae</taxon>
        <taxon>Rhizophora</taxon>
    </lineage>
</organism>
<evidence type="ECO:0000256" key="1">
    <source>
        <dbReference type="SAM" id="Phobius"/>
    </source>
</evidence>
<reference evidence="2" key="1">
    <citation type="submission" date="2018-02" db="EMBL/GenBank/DDBJ databases">
        <title>Rhizophora mucronata_Transcriptome.</title>
        <authorList>
            <person name="Meera S.P."/>
            <person name="Sreeshan A."/>
            <person name="Augustine A."/>
        </authorList>
    </citation>
    <scope>NUCLEOTIDE SEQUENCE</scope>
    <source>
        <tissue evidence="2">Leaf</tissue>
    </source>
</reference>
<dbReference type="EMBL" id="GGEC01054268">
    <property type="protein sequence ID" value="MBX34752.1"/>
    <property type="molecule type" value="Transcribed_RNA"/>
</dbReference>
<sequence>MFLEERETRERTLSKKLKKLWANEERNLLGGRSCLAPRNLSFSPSCDLLFSRENPTKRGKECDRSRGKKSIIQKAVLVILFPFSFVPPLKFTILFSFSFSFFFLIFFLIF</sequence>
<keyword evidence="1" id="KW-0472">Membrane</keyword>
<protein>
    <recommendedName>
        <fullName evidence="3">Transmembrane protein</fullName>
    </recommendedName>
</protein>
<proteinExistence type="predicted"/>
<keyword evidence="1" id="KW-0812">Transmembrane</keyword>
<dbReference type="AlphaFoldDB" id="A0A2P2MX20"/>
<keyword evidence="1" id="KW-1133">Transmembrane helix</keyword>
<name>A0A2P2MX20_RHIMU</name>
<evidence type="ECO:0008006" key="3">
    <source>
        <dbReference type="Google" id="ProtNLM"/>
    </source>
</evidence>